<dbReference type="AlphaFoldDB" id="A0A5B7IX71"/>
<dbReference type="Gene3D" id="1.20.5.190">
    <property type="match status" value="1"/>
</dbReference>
<evidence type="ECO:0000313" key="2">
    <source>
        <dbReference type="Proteomes" id="UP000324222"/>
    </source>
</evidence>
<keyword evidence="2" id="KW-1185">Reference proteome</keyword>
<dbReference type="OrthoDB" id="407555at2759"/>
<proteinExistence type="predicted"/>
<accession>A0A5B7IX71</accession>
<name>A0A5B7IX71_PORTR</name>
<dbReference type="Proteomes" id="UP000324222">
    <property type="component" value="Unassembled WGS sequence"/>
</dbReference>
<dbReference type="PROSITE" id="PS50096">
    <property type="entry name" value="IQ"/>
    <property type="match status" value="1"/>
</dbReference>
<dbReference type="EMBL" id="VSRR010083540">
    <property type="protein sequence ID" value="MPC90191.1"/>
    <property type="molecule type" value="Genomic_DNA"/>
</dbReference>
<protein>
    <submittedName>
        <fullName evidence="1">Calmodulin-binding transcription activator 2</fullName>
    </submittedName>
</protein>
<organism evidence="1 2">
    <name type="scientific">Portunus trituberculatus</name>
    <name type="common">Swimming crab</name>
    <name type="synonym">Neptunus trituberculatus</name>
    <dbReference type="NCBI Taxonomy" id="210409"/>
    <lineage>
        <taxon>Eukaryota</taxon>
        <taxon>Metazoa</taxon>
        <taxon>Ecdysozoa</taxon>
        <taxon>Arthropoda</taxon>
        <taxon>Crustacea</taxon>
        <taxon>Multicrustacea</taxon>
        <taxon>Malacostraca</taxon>
        <taxon>Eumalacostraca</taxon>
        <taxon>Eucarida</taxon>
        <taxon>Decapoda</taxon>
        <taxon>Pleocyemata</taxon>
        <taxon>Brachyura</taxon>
        <taxon>Eubrachyura</taxon>
        <taxon>Portunoidea</taxon>
        <taxon>Portunidae</taxon>
        <taxon>Portuninae</taxon>
        <taxon>Portunus</taxon>
    </lineage>
</organism>
<gene>
    <name evidence="1" type="primary">Camta2</name>
    <name evidence="1" type="ORF">E2C01_085165</name>
</gene>
<reference evidence="1 2" key="1">
    <citation type="submission" date="2019-05" db="EMBL/GenBank/DDBJ databases">
        <title>Another draft genome of Portunus trituberculatus and its Hox gene families provides insights of decapod evolution.</title>
        <authorList>
            <person name="Jeong J.-H."/>
            <person name="Song I."/>
            <person name="Kim S."/>
            <person name="Choi T."/>
            <person name="Kim D."/>
            <person name="Ryu S."/>
            <person name="Kim W."/>
        </authorList>
    </citation>
    <scope>NUCLEOTIDE SEQUENCE [LARGE SCALE GENOMIC DNA]</scope>
    <source>
        <tissue evidence="1">Muscle</tissue>
    </source>
</reference>
<sequence length="74" mass="8881">MSRAATLIQNQFRSYCEHKRFKKSLEGTHTNVNFTLRGSRETTPIPTLKRTYSQRRQHQAARKIQQFMRQTKQK</sequence>
<evidence type="ECO:0000313" key="1">
    <source>
        <dbReference type="EMBL" id="MPC90191.1"/>
    </source>
</evidence>
<comment type="caution">
    <text evidence="1">The sequence shown here is derived from an EMBL/GenBank/DDBJ whole genome shotgun (WGS) entry which is preliminary data.</text>
</comment>